<evidence type="ECO:0000313" key="2">
    <source>
        <dbReference type="Proteomes" id="UP000028999"/>
    </source>
</evidence>
<dbReference type="Gramene" id="CDX82962">
    <property type="protein sequence ID" value="CDX82962"/>
    <property type="gene ID" value="GSBRNA2T00138369001"/>
</dbReference>
<dbReference type="PaxDb" id="3708-A0A078GJZ1"/>
<proteinExistence type="predicted"/>
<sequence length="94" mass="10687">MLFNVSQIKLSFSAQPKRRVFSHITFGVILDAPNVQRNYCARYLHTCMFCEKTDAEGCLRYRVELSLSYHANIVSGQVTARDSAPVFKNNGQIN</sequence>
<dbReference type="Proteomes" id="UP000028999">
    <property type="component" value="Unassembled WGS sequence"/>
</dbReference>
<dbReference type="EMBL" id="LK032175">
    <property type="protein sequence ID" value="CDY25482.1"/>
    <property type="molecule type" value="Genomic_DNA"/>
</dbReference>
<dbReference type="AlphaFoldDB" id="A0A078GJZ1"/>
<evidence type="ECO:0000313" key="1">
    <source>
        <dbReference type="EMBL" id="CDY25482.1"/>
    </source>
</evidence>
<keyword evidence="2" id="KW-1185">Reference proteome</keyword>
<organism evidence="1 2">
    <name type="scientific">Brassica napus</name>
    <name type="common">Rape</name>
    <dbReference type="NCBI Taxonomy" id="3708"/>
    <lineage>
        <taxon>Eukaryota</taxon>
        <taxon>Viridiplantae</taxon>
        <taxon>Streptophyta</taxon>
        <taxon>Embryophyta</taxon>
        <taxon>Tracheophyta</taxon>
        <taxon>Spermatophyta</taxon>
        <taxon>Magnoliopsida</taxon>
        <taxon>eudicotyledons</taxon>
        <taxon>Gunneridae</taxon>
        <taxon>Pentapetalae</taxon>
        <taxon>rosids</taxon>
        <taxon>malvids</taxon>
        <taxon>Brassicales</taxon>
        <taxon>Brassicaceae</taxon>
        <taxon>Brassiceae</taxon>
        <taxon>Brassica</taxon>
    </lineage>
</organism>
<gene>
    <name evidence="1" type="primary">BnaC09g39970D</name>
    <name evidence="1" type="ORF">GSBRNA2T00032701001</name>
</gene>
<accession>A0A078GJZ1</accession>
<dbReference type="Gramene" id="CDY25482">
    <property type="protein sequence ID" value="CDY25482"/>
    <property type="gene ID" value="GSBRNA2T00032701001"/>
</dbReference>
<protein>
    <submittedName>
        <fullName evidence="1">BnaC09g39970D protein</fullName>
    </submittedName>
</protein>
<reference evidence="1 2" key="1">
    <citation type="journal article" date="2014" name="Science">
        <title>Plant genetics. Early allopolyploid evolution in the post-Neolithic Brassica napus oilseed genome.</title>
        <authorList>
            <person name="Chalhoub B."/>
            <person name="Denoeud F."/>
            <person name="Liu S."/>
            <person name="Parkin I.A."/>
            <person name="Tang H."/>
            <person name="Wang X."/>
            <person name="Chiquet J."/>
            <person name="Belcram H."/>
            <person name="Tong C."/>
            <person name="Samans B."/>
            <person name="Correa M."/>
            <person name="Da Silva C."/>
            <person name="Just J."/>
            <person name="Falentin C."/>
            <person name="Koh C.S."/>
            <person name="Le Clainche I."/>
            <person name="Bernard M."/>
            <person name="Bento P."/>
            <person name="Noel B."/>
            <person name="Labadie K."/>
            <person name="Alberti A."/>
            <person name="Charles M."/>
            <person name="Arnaud D."/>
            <person name="Guo H."/>
            <person name="Daviaud C."/>
            <person name="Alamery S."/>
            <person name="Jabbari K."/>
            <person name="Zhao M."/>
            <person name="Edger P.P."/>
            <person name="Chelaifa H."/>
            <person name="Tack D."/>
            <person name="Lassalle G."/>
            <person name="Mestiri I."/>
            <person name="Schnel N."/>
            <person name="Le Paslier M.C."/>
            <person name="Fan G."/>
            <person name="Renault V."/>
            <person name="Bayer P.E."/>
            <person name="Golicz A.A."/>
            <person name="Manoli S."/>
            <person name="Lee T.H."/>
            <person name="Thi V.H."/>
            <person name="Chalabi S."/>
            <person name="Hu Q."/>
            <person name="Fan C."/>
            <person name="Tollenaere R."/>
            <person name="Lu Y."/>
            <person name="Battail C."/>
            <person name="Shen J."/>
            <person name="Sidebottom C.H."/>
            <person name="Wang X."/>
            <person name="Canaguier A."/>
            <person name="Chauveau A."/>
            <person name="Berard A."/>
            <person name="Deniot G."/>
            <person name="Guan M."/>
            <person name="Liu Z."/>
            <person name="Sun F."/>
            <person name="Lim Y.P."/>
            <person name="Lyons E."/>
            <person name="Town C.D."/>
            <person name="Bancroft I."/>
            <person name="Wang X."/>
            <person name="Meng J."/>
            <person name="Ma J."/>
            <person name="Pires J.C."/>
            <person name="King G.J."/>
            <person name="Brunel D."/>
            <person name="Delourme R."/>
            <person name="Renard M."/>
            <person name="Aury J.M."/>
            <person name="Adams K.L."/>
            <person name="Batley J."/>
            <person name="Snowdon R.J."/>
            <person name="Tost J."/>
            <person name="Edwards D."/>
            <person name="Zhou Y."/>
            <person name="Hua W."/>
            <person name="Sharpe A.G."/>
            <person name="Paterson A.H."/>
            <person name="Guan C."/>
            <person name="Wincker P."/>
        </authorList>
    </citation>
    <scope>NUCLEOTIDE SEQUENCE [LARGE SCALE GENOMIC DNA]</scope>
    <source>
        <strain evidence="2">cv. Darmor-bzh</strain>
    </source>
</reference>
<name>A0A078GJZ1_BRANA</name>